<gene>
    <name evidence="1" type="ORF">SAMN05216275_119105</name>
</gene>
<protein>
    <submittedName>
        <fullName evidence="1">Uncharacterized protein</fullName>
    </submittedName>
</protein>
<evidence type="ECO:0000313" key="2">
    <source>
        <dbReference type="Proteomes" id="UP000199111"/>
    </source>
</evidence>
<dbReference type="AlphaFoldDB" id="A0A1I3XMD3"/>
<dbReference type="Proteomes" id="UP000199111">
    <property type="component" value="Unassembled WGS sequence"/>
</dbReference>
<accession>A0A1I3XMD3</accession>
<reference evidence="2" key="1">
    <citation type="submission" date="2016-10" db="EMBL/GenBank/DDBJ databases">
        <authorList>
            <person name="Varghese N."/>
            <person name="Submissions S."/>
        </authorList>
    </citation>
    <scope>NUCLEOTIDE SEQUENCE [LARGE SCALE GENOMIC DNA]</scope>
    <source>
        <strain evidence="2">CGMCC 4.2126</strain>
    </source>
</reference>
<sequence>MTDMLHRLGLDAFGIGLSPGMLAFQIGDEQLHHNEAWGTPVCLDWYRLRRNLCGRFTERGGEDAEPSLLRIANSGSPPTCVGRTLCTGR</sequence>
<evidence type="ECO:0000313" key="1">
    <source>
        <dbReference type="EMBL" id="SFK20181.1"/>
    </source>
</evidence>
<organism evidence="1 2">
    <name type="scientific">Streptosporangium canum</name>
    <dbReference type="NCBI Taxonomy" id="324952"/>
    <lineage>
        <taxon>Bacteria</taxon>
        <taxon>Bacillati</taxon>
        <taxon>Actinomycetota</taxon>
        <taxon>Actinomycetes</taxon>
        <taxon>Streptosporangiales</taxon>
        <taxon>Streptosporangiaceae</taxon>
        <taxon>Streptosporangium</taxon>
    </lineage>
</organism>
<dbReference type="EMBL" id="FOQY01000019">
    <property type="protein sequence ID" value="SFK20181.1"/>
    <property type="molecule type" value="Genomic_DNA"/>
</dbReference>
<proteinExistence type="predicted"/>
<keyword evidence="2" id="KW-1185">Reference proteome</keyword>
<name>A0A1I3XMD3_9ACTN</name>